<gene>
    <name evidence="7" type="primary">xthA3</name>
    <name evidence="7" type="ORF">GCM10007854_16560</name>
</gene>
<dbReference type="PANTHER" id="PTHR43250:SF2">
    <property type="entry name" value="EXODEOXYRIBONUCLEASE III"/>
    <property type="match status" value="1"/>
</dbReference>
<dbReference type="Gene3D" id="3.60.10.10">
    <property type="entry name" value="Endonuclease/exonuclease/phosphatase"/>
    <property type="match status" value="1"/>
</dbReference>
<reference evidence="7" key="2">
    <citation type="submission" date="2023-01" db="EMBL/GenBank/DDBJ databases">
        <title>Draft genome sequence of Algimonas porphyrae strain NBRC 108216.</title>
        <authorList>
            <person name="Sun Q."/>
            <person name="Mori K."/>
        </authorList>
    </citation>
    <scope>NUCLEOTIDE SEQUENCE</scope>
    <source>
        <strain evidence="7">NBRC 108216</strain>
    </source>
</reference>
<sequence>MKISIATWNINSVRLREPSVLRFLEERQPDILCLQEIKCQNDQFPMKNFKALGYEYIEVAGMKAYHGAATISKLPLERLPTSFCPLDHARHVSTRVVADAARGDAGDFELHNFYIPAGGDVADRTVNDKFGHKLDFIENMRAYFAERFAIGDQHQVLVGDFNIAPHEHDVWSHKQLLKVVSHTPQEVELLETLRASHDFTDTSRLFRDDAEKLYSWWSYRAKDVMASNRGRRLDHIWVSPALKPAAVATGREGFEIHTDARIWDKPSDHVPVVQLLDLDAI</sequence>
<dbReference type="InterPro" id="IPR020847">
    <property type="entry name" value="AP_endonuclease_F1_BS"/>
</dbReference>
<reference evidence="7" key="1">
    <citation type="journal article" date="2014" name="Int. J. Syst. Evol. Microbiol.">
        <title>Complete genome of a new Firmicutes species belonging to the dominant human colonic microbiota ('Ruminococcus bicirculans') reveals two chromosomes and a selective capacity to utilize plant glucans.</title>
        <authorList>
            <consortium name="NISC Comparative Sequencing Program"/>
            <person name="Wegmann U."/>
            <person name="Louis P."/>
            <person name="Goesmann A."/>
            <person name="Henrissat B."/>
            <person name="Duncan S.H."/>
            <person name="Flint H.J."/>
        </authorList>
    </citation>
    <scope>NUCLEOTIDE SEQUENCE</scope>
    <source>
        <strain evidence="7">NBRC 108216</strain>
    </source>
</reference>
<dbReference type="PANTHER" id="PTHR43250">
    <property type="entry name" value="EXODEOXYRIBONUCLEASE III"/>
    <property type="match status" value="1"/>
</dbReference>
<dbReference type="RefSeq" id="WP_284371482.1">
    <property type="nucleotide sequence ID" value="NZ_BSNJ01000003.1"/>
</dbReference>
<dbReference type="SUPFAM" id="SSF56219">
    <property type="entry name" value="DNase I-like"/>
    <property type="match status" value="1"/>
</dbReference>
<evidence type="ECO:0000256" key="3">
    <source>
        <dbReference type="ARBA" id="ARBA00022723"/>
    </source>
</evidence>
<feature type="domain" description="Endonuclease/exonuclease/phosphatase" evidence="6">
    <location>
        <begin position="6"/>
        <end position="269"/>
    </location>
</feature>
<dbReference type="EMBL" id="BSNJ01000003">
    <property type="protein sequence ID" value="GLQ20701.1"/>
    <property type="molecule type" value="Genomic_DNA"/>
</dbReference>
<evidence type="ECO:0000313" key="8">
    <source>
        <dbReference type="Proteomes" id="UP001161390"/>
    </source>
</evidence>
<evidence type="ECO:0000313" key="7">
    <source>
        <dbReference type="EMBL" id="GLQ20701.1"/>
    </source>
</evidence>
<dbReference type="PROSITE" id="PS51435">
    <property type="entry name" value="AP_NUCLEASE_F1_4"/>
    <property type="match status" value="1"/>
</dbReference>
<dbReference type="InterPro" id="IPR005135">
    <property type="entry name" value="Endo/exonuclease/phosphatase"/>
</dbReference>
<comment type="cofactor">
    <cofactor evidence="1">
        <name>Mg(2+)</name>
        <dbReference type="ChEBI" id="CHEBI:18420"/>
    </cofactor>
</comment>
<keyword evidence="4" id="KW-0378">Hydrolase</keyword>
<proteinExistence type="inferred from homology"/>
<comment type="similarity">
    <text evidence="2">Belongs to the DNA repair enzymes AP/ExoA family.</text>
</comment>
<keyword evidence="8" id="KW-1185">Reference proteome</keyword>
<evidence type="ECO:0000256" key="1">
    <source>
        <dbReference type="ARBA" id="ARBA00001946"/>
    </source>
</evidence>
<comment type="caution">
    <text evidence="7">The sequence shown here is derived from an EMBL/GenBank/DDBJ whole genome shotgun (WGS) entry which is preliminary data.</text>
</comment>
<keyword evidence="3" id="KW-0479">Metal-binding</keyword>
<evidence type="ECO:0000256" key="2">
    <source>
        <dbReference type="ARBA" id="ARBA00007092"/>
    </source>
</evidence>
<dbReference type="Proteomes" id="UP001161390">
    <property type="component" value="Unassembled WGS sequence"/>
</dbReference>
<dbReference type="CDD" id="cd09086">
    <property type="entry name" value="ExoIII-like_AP-endo"/>
    <property type="match status" value="1"/>
</dbReference>
<name>A0ABQ5UZV1_9PROT</name>
<accession>A0ABQ5UZV1</accession>
<evidence type="ECO:0000256" key="4">
    <source>
        <dbReference type="ARBA" id="ARBA00022801"/>
    </source>
</evidence>
<evidence type="ECO:0000256" key="5">
    <source>
        <dbReference type="ARBA" id="ARBA00022842"/>
    </source>
</evidence>
<dbReference type="NCBIfam" id="TIGR00633">
    <property type="entry name" value="xth"/>
    <property type="match status" value="1"/>
</dbReference>
<dbReference type="Pfam" id="PF03372">
    <property type="entry name" value="Exo_endo_phos"/>
    <property type="match status" value="1"/>
</dbReference>
<dbReference type="InterPro" id="IPR037493">
    <property type="entry name" value="ExoIII-like"/>
</dbReference>
<dbReference type="InterPro" id="IPR036691">
    <property type="entry name" value="Endo/exonu/phosph_ase_sf"/>
</dbReference>
<organism evidence="7 8">
    <name type="scientific">Algimonas porphyrae</name>
    <dbReference type="NCBI Taxonomy" id="1128113"/>
    <lineage>
        <taxon>Bacteria</taxon>
        <taxon>Pseudomonadati</taxon>
        <taxon>Pseudomonadota</taxon>
        <taxon>Alphaproteobacteria</taxon>
        <taxon>Maricaulales</taxon>
        <taxon>Robiginitomaculaceae</taxon>
        <taxon>Algimonas</taxon>
    </lineage>
</organism>
<dbReference type="InterPro" id="IPR004808">
    <property type="entry name" value="AP_endonuc_1"/>
</dbReference>
<protein>
    <submittedName>
        <fullName evidence="7">Exodeoxyribonuclease III</fullName>
    </submittedName>
</protein>
<evidence type="ECO:0000259" key="6">
    <source>
        <dbReference type="Pfam" id="PF03372"/>
    </source>
</evidence>
<dbReference type="PROSITE" id="PS00726">
    <property type="entry name" value="AP_NUCLEASE_F1_1"/>
    <property type="match status" value="1"/>
</dbReference>
<keyword evidence="5" id="KW-0460">Magnesium</keyword>